<evidence type="ECO:0000313" key="2">
    <source>
        <dbReference type="Proteomes" id="UP001056120"/>
    </source>
</evidence>
<proteinExistence type="predicted"/>
<protein>
    <submittedName>
        <fullName evidence="1">Uncharacterized protein</fullName>
    </submittedName>
</protein>
<comment type="caution">
    <text evidence="1">The sequence shown here is derived from an EMBL/GenBank/DDBJ whole genome shotgun (WGS) entry which is preliminary data.</text>
</comment>
<evidence type="ECO:0000313" key="1">
    <source>
        <dbReference type="EMBL" id="KAI3776979.1"/>
    </source>
</evidence>
<sequence>MPILNLFLTKCLLLKLQTEDNFLNGSEFHSMKNKQKKPPQQTSKLDNSATYMRFISCQDCDAASLRASEIYGLDI</sequence>
<dbReference type="EMBL" id="CM042032">
    <property type="protein sequence ID" value="KAI3776979.1"/>
    <property type="molecule type" value="Genomic_DNA"/>
</dbReference>
<accession>A0ACB9G040</accession>
<dbReference type="Proteomes" id="UP001056120">
    <property type="component" value="Linkage Group LG15"/>
</dbReference>
<name>A0ACB9G040_9ASTR</name>
<keyword evidence="2" id="KW-1185">Reference proteome</keyword>
<reference evidence="2" key="1">
    <citation type="journal article" date="2022" name="Mol. Ecol. Resour.">
        <title>The genomes of chicory, endive, great burdock and yacon provide insights into Asteraceae palaeo-polyploidization history and plant inulin production.</title>
        <authorList>
            <person name="Fan W."/>
            <person name="Wang S."/>
            <person name="Wang H."/>
            <person name="Wang A."/>
            <person name="Jiang F."/>
            <person name="Liu H."/>
            <person name="Zhao H."/>
            <person name="Xu D."/>
            <person name="Zhang Y."/>
        </authorList>
    </citation>
    <scope>NUCLEOTIDE SEQUENCE [LARGE SCALE GENOMIC DNA]</scope>
    <source>
        <strain evidence="2">cv. Yunnan</strain>
    </source>
</reference>
<organism evidence="1 2">
    <name type="scientific">Smallanthus sonchifolius</name>
    <dbReference type="NCBI Taxonomy" id="185202"/>
    <lineage>
        <taxon>Eukaryota</taxon>
        <taxon>Viridiplantae</taxon>
        <taxon>Streptophyta</taxon>
        <taxon>Embryophyta</taxon>
        <taxon>Tracheophyta</taxon>
        <taxon>Spermatophyta</taxon>
        <taxon>Magnoliopsida</taxon>
        <taxon>eudicotyledons</taxon>
        <taxon>Gunneridae</taxon>
        <taxon>Pentapetalae</taxon>
        <taxon>asterids</taxon>
        <taxon>campanulids</taxon>
        <taxon>Asterales</taxon>
        <taxon>Asteraceae</taxon>
        <taxon>Asteroideae</taxon>
        <taxon>Heliantheae alliance</taxon>
        <taxon>Millerieae</taxon>
        <taxon>Smallanthus</taxon>
    </lineage>
</organism>
<reference evidence="1 2" key="2">
    <citation type="journal article" date="2022" name="Mol. Ecol. Resour.">
        <title>The genomes of chicory, endive, great burdock and yacon provide insights into Asteraceae paleo-polyploidization history and plant inulin production.</title>
        <authorList>
            <person name="Fan W."/>
            <person name="Wang S."/>
            <person name="Wang H."/>
            <person name="Wang A."/>
            <person name="Jiang F."/>
            <person name="Liu H."/>
            <person name="Zhao H."/>
            <person name="Xu D."/>
            <person name="Zhang Y."/>
        </authorList>
    </citation>
    <scope>NUCLEOTIDE SEQUENCE [LARGE SCALE GENOMIC DNA]</scope>
    <source>
        <strain evidence="2">cv. Yunnan</strain>
        <tissue evidence="1">Leaves</tissue>
    </source>
</reference>
<gene>
    <name evidence="1" type="ORF">L1987_46772</name>
</gene>